<name>A0ABY5HSA3_9GAMM</name>
<evidence type="ECO:0000313" key="3">
    <source>
        <dbReference type="Proteomes" id="UP001058461"/>
    </source>
</evidence>
<feature type="domain" description="Polymerase beta nucleotidyltransferase" evidence="1">
    <location>
        <begin position="14"/>
        <end position="108"/>
    </location>
</feature>
<proteinExistence type="predicted"/>
<evidence type="ECO:0000313" key="2">
    <source>
        <dbReference type="EMBL" id="UTW14433.1"/>
    </source>
</evidence>
<protein>
    <submittedName>
        <fullName evidence="2">Nucleotidyltransferase domain-containing protein</fullName>
    </submittedName>
</protein>
<dbReference type="Proteomes" id="UP001058461">
    <property type="component" value="Chromosome"/>
</dbReference>
<dbReference type="EMBL" id="CP073347">
    <property type="protein sequence ID" value="UTW14433.1"/>
    <property type="molecule type" value="Genomic_DNA"/>
</dbReference>
<accession>A0ABY5HSA3</accession>
<reference evidence="2" key="1">
    <citation type="submission" date="2021-04" db="EMBL/GenBank/DDBJ databases">
        <title>Oceanospirillales bacteria with DddD are important DMSP degraders in coastal seawater.</title>
        <authorList>
            <person name="Liu J."/>
        </authorList>
    </citation>
    <scope>NUCLEOTIDE SEQUENCE</scope>
    <source>
        <strain evidence="2">D13-1</strain>
    </source>
</reference>
<dbReference type="CDD" id="cd05403">
    <property type="entry name" value="NT_KNTase_like"/>
    <property type="match status" value="1"/>
</dbReference>
<dbReference type="NCBIfam" id="NF047752">
    <property type="entry name" value="MntA_antitoxin"/>
    <property type="match status" value="1"/>
</dbReference>
<keyword evidence="3" id="KW-1185">Reference proteome</keyword>
<gene>
    <name evidence="2" type="ORF">KDW95_15165</name>
</gene>
<dbReference type="InterPro" id="IPR041633">
    <property type="entry name" value="Polbeta"/>
</dbReference>
<dbReference type="SUPFAM" id="SSF81301">
    <property type="entry name" value="Nucleotidyltransferase"/>
    <property type="match status" value="1"/>
</dbReference>
<dbReference type="Pfam" id="PF18765">
    <property type="entry name" value="Polbeta"/>
    <property type="match status" value="1"/>
</dbReference>
<dbReference type="InterPro" id="IPR043519">
    <property type="entry name" value="NT_sf"/>
</dbReference>
<sequence>MQAPTDHSLLPHLVQLADSAPDVAALWLYGSRARGDHGADSDYDLAVVFMDRIADRLERRLRPELLALEWQSALQLPENQLSIVDLSACPIPLGWSILSDGKLLADKTPDVRMRAESRIYSMWEIDYLYQQPSKAAVSCQL</sequence>
<evidence type="ECO:0000259" key="1">
    <source>
        <dbReference type="Pfam" id="PF18765"/>
    </source>
</evidence>
<organism evidence="2 3">
    <name type="scientific">Marinobacterium rhizophilum</name>
    <dbReference type="NCBI Taxonomy" id="420402"/>
    <lineage>
        <taxon>Bacteria</taxon>
        <taxon>Pseudomonadati</taxon>
        <taxon>Pseudomonadota</taxon>
        <taxon>Gammaproteobacteria</taxon>
        <taxon>Oceanospirillales</taxon>
        <taxon>Oceanospirillaceae</taxon>
        <taxon>Marinobacterium</taxon>
    </lineage>
</organism>
<dbReference type="Gene3D" id="3.30.460.10">
    <property type="entry name" value="Beta Polymerase, domain 2"/>
    <property type="match status" value="1"/>
</dbReference>